<dbReference type="AlphaFoldDB" id="Q21ZV9"/>
<dbReference type="GO" id="GO:0034194">
    <property type="term" value="P:D-galactonate catabolic process"/>
    <property type="evidence" value="ECO:0007669"/>
    <property type="project" value="InterPro"/>
</dbReference>
<dbReference type="STRING" id="338969.Rfer_0949"/>
<dbReference type="GO" id="GO:0008671">
    <property type="term" value="F:2-dehydro-3-deoxygalactonokinase activity"/>
    <property type="evidence" value="ECO:0007669"/>
    <property type="project" value="UniProtKB-EC"/>
</dbReference>
<dbReference type="Gene3D" id="3.30.420.310">
    <property type="entry name" value="2-keto-3-deoxy-galactonokinase, C-terminal domain"/>
    <property type="match status" value="1"/>
</dbReference>
<dbReference type="InterPro" id="IPR042257">
    <property type="entry name" value="DGOK_C"/>
</dbReference>
<dbReference type="InterPro" id="IPR042258">
    <property type="entry name" value="DGOK_N"/>
</dbReference>
<dbReference type="RefSeq" id="WP_011463267.1">
    <property type="nucleotide sequence ID" value="NC_007908.1"/>
</dbReference>
<dbReference type="CDD" id="cd24012">
    <property type="entry name" value="ASKHA_NBD_KDGal-kinase"/>
    <property type="match status" value="1"/>
</dbReference>
<dbReference type="eggNOG" id="COG3734">
    <property type="taxonomic scope" value="Bacteria"/>
</dbReference>
<keyword evidence="1" id="KW-0808">Transferase</keyword>
<dbReference type="EC" id="2.7.1.58" evidence="1"/>
<accession>Q21ZV9</accession>
<dbReference type="OrthoDB" id="256574at2"/>
<keyword evidence="2" id="KW-1185">Reference proteome</keyword>
<dbReference type="Gene3D" id="3.30.420.300">
    <property type="entry name" value="2-keto-3-deoxy-galactonokinase, substrate binding domain"/>
    <property type="match status" value="1"/>
</dbReference>
<dbReference type="InterPro" id="IPR007729">
    <property type="entry name" value="DGOK"/>
</dbReference>
<reference evidence="2" key="1">
    <citation type="submission" date="2006-02" db="EMBL/GenBank/DDBJ databases">
        <title>Complete sequence of chromosome of Rhodoferax ferrireducens DSM 15236.</title>
        <authorList>
            <person name="Copeland A."/>
            <person name="Lucas S."/>
            <person name="Lapidus A."/>
            <person name="Barry K."/>
            <person name="Detter J.C."/>
            <person name="Glavina del Rio T."/>
            <person name="Hammon N."/>
            <person name="Israni S."/>
            <person name="Pitluck S."/>
            <person name="Brettin T."/>
            <person name="Bruce D."/>
            <person name="Han C."/>
            <person name="Tapia R."/>
            <person name="Gilna P."/>
            <person name="Kiss H."/>
            <person name="Schmutz J."/>
            <person name="Larimer F."/>
            <person name="Land M."/>
            <person name="Kyrpides N."/>
            <person name="Ivanova N."/>
            <person name="Richardson P."/>
        </authorList>
    </citation>
    <scope>NUCLEOTIDE SEQUENCE [LARGE SCALE GENOMIC DNA]</scope>
    <source>
        <strain evidence="2">ATCC BAA-621 / DSM 15236 / T118</strain>
    </source>
</reference>
<dbReference type="Proteomes" id="UP000008332">
    <property type="component" value="Chromosome"/>
</dbReference>
<keyword evidence="1" id="KW-0418">Kinase</keyword>
<dbReference type="EMBL" id="CP000267">
    <property type="protein sequence ID" value="ABD68694.1"/>
    <property type="molecule type" value="Genomic_DNA"/>
</dbReference>
<dbReference type="KEGG" id="rfr:Rfer_0949"/>
<name>Q21ZV9_ALBFT</name>
<dbReference type="Pfam" id="PF05035">
    <property type="entry name" value="DGOK"/>
    <property type="match status" value="1"/>
</dbReference>
<evidence type="ECO:0000313" key="2">
    <source>
        <dbReference type="Proteomes" id="UP000008332"/>
    </source>
</evidence>
<evidence type="ECO:0000313" key="1">
    <source>
        <dbReference type="EMBL" id="ABD68694.1"/>
    </source>
</evidence>
<organism evidence="1 2">
    <name type="scientific">Albidiferax ferrireducens (strain ATCC BAA-621 / DSM 15236 / T118)</name>
    <name type="common">Rhodoferax ferrireducens</name>
    <dbReference type="NCBI Taxonomy" id="338969"/>
    <lineage>
        <taxon>Bacteria</taxon>
        <taxon>Pseudomonadati</taxon>
        <taxon>Pseudomonadota</taxon>
        <taxon>Betaproteobacteria</taxon>
        <taxon>Burkholderiales</taxon>
        <taxon>Comamonadaceae</taxon>
        <taxon>Rhodoferax</taxon>
    </lineage>
</organism>
<dbReference type="HOGENOM" id="CLU_058005_2_0_4"/>
<proteinExistence type="predicted"/>
<gene>
    <name evidence="1" type="ordered locus">Rfer_0949</name>
</gene>
<protein>
    <submittedName>
        <fullName evidence="1">2-keto-3-deoxygalactonate kinase</fullName>
        <ecNumber evidence="1">2.7.1.58</ecNumber>
    </submittedName>
</protein>
<sequence length="351" mass="38012">MNQARCQTQLIALDWGTSSLRAYRLGAAGRVLELRSLPWGVMKLPEVVLPENSGDDGKAGFEFAFEEACGDWIRAAPHAPVIAAGMVGSRQGWREAPYLSLPIAVDRIGSTLSTVHTRNGQIVHIVPGLIENSALPNVMRGEETQVIGALSMLDFGKTPSRAEQQNEQNEILIGLPGSHSKWVQVRIQHREVQSHIEHFHTFMTGEVYAALCEHTILGRGMPTSDVNGDDHAAFDRGVLVPQTPAGRAGVLSTIFSTRTLGLTGELDGAGQREYLSGLLIGHEVAALQDLLAEQRHRPVRVILVGDAALCVRYTRALRAYGLDQIEVAGQATERGLWQLAIAAGLLSCTQP</sequence>